<dbReference type="CTD" id="41949"/>
<dbReference type="PANTHER" id="PTHR11008">
    <property type="entry name" value="PROTEIN TAKEOUT-LIKE PROTEIN"/>
    <property type="match status" value="1"/>
</dbReference>
<dbReference type="AlphaFoldDB" id="A0AAJ6VUP8"/>
<keyword evidence="2" id="KW-1185">Reference proteome</keyword>
<gene>
    <name evidence="3" type="primary">LOC100905459</name>
</gene>
<dbReference type="GO" id="GO:0008289">
    <property type="term" value="F:lipid binding"/>
    <property type="evidence" value="ECO:0007669"/>
    <property type="project" value="InterPro"/>
</dbReference>
<dbReference type="InterPro" id="IPR010562">
    <property type="entry name" value="Haemolymph_juvenile_hormone-bd"/>
</dbReference>
<proteinExistence type="predicted"/>
<evidence type="ECO:0000313" key="2">
    <source>
        <dbReference type="Proteomes" id="UP000694867"/>
    </source>
</evidence>
<dbReference type="InterPro" id="IPR038606">
    <property type="entry name" value="To_sf"/>
</dbReference>
<name>A0AAJ6VUP8_9ACAR</name>
<evidence type="ECO:0000313" key="3">
    <source>
        <dbReference type="RefSeq" id="XP_003738257.1"/>
    </source>
</evidence>
<sequence>MMSRMRSTFVLTVFVLTLFSNDSSATGDQHRDINEGFKKYLEEVLQNLRSNMGTGIPELKIPPLDPLSVPDNVNGKTKVGNIQVDRIKVEGLKTLELKHIDADLNNLAAGITIHIGKFLATAKYNCDLLIARLFPIKGYGNLHIEFRDVTLQAKIVLKSEDFSMFEVTHISYAVQLGGSKVDFENIINPQLAPTINKILSGSLPLITDQVLPKVNGRLTPLLIKLLNKELTKVKITDLIDKINKK</sequence>
<dbReference type="Gene3D" id="3.15.10.30">
    <property type="entry name" value="Haemolymph juvenile hormone binding protein"/>
    <property type="match status" value="1"/>
</dbReference>
<dbReference type="Pfam" id="PF06585">
    <property type="entry name" value="JHBP"/>
    <property type="match status" value="1"/>
</dbReference>
<dbReference type="SMART" id="SM00700">
    <property type="entry name" value="JHBP"/>
    <property type="match status" value="1"/>
</dbReference>
<dbReference type="GeneID" id="100905459"/>
<dbReference type="Proteomes" id="UP000694867">
    <property type="component" value="Unplaced"/>
</dbReference>
<dbReference type="PANTHER" id="PTHR11008:SF9">
    <property type="entry name" value="PROTEIN TAKEOUT-LIKE PROTEIN"/>
    <property type="match status" value="1"/>
</dbReference>
<feature type="chain" id="PRO_5042526871" evidence="1">
    <location>
        <begin position="26"/>
        <end position="245"/>
    </location>
</feature>
<dbReference type="SUPFAM" id="SSF55394">
    <property type="entry name" value="Bactericidal permeability-increasing protein, BPI"/>
    <property type="match status" value="1"/>
</dbReference>
<dbReference type="InterPro" id="IPR017943">
    <property type="entry name" value="Bactericidal_perm-incr_a/b_dom"/>
</dbReference>
<feature type="signal peptide" evidence="1">
    <location>
        <begin position="1"/>
        <end position="25"/>
    </location>
</feature>
<organism evidence="2 3">
    <name type="scientific">Galendromus occidentalis</name>
    <name type="common">western predatory mite</name>
    <dbReference type="NCBI Taxonomy" id="34638"/>
    <lineage>
        <taxon>Eukaryota</taxon>
        <taxon>Metazoa</taxon>
        <taxon>Ecdysozoa</taxon>
        <taxon>Arthropoda</taxon>
        <taxon>Chelicerata</taxon>
        <taxon>Arachnida</taxon>
        <taxon>Acari</taxon>
        <taxon>Parasitiformes</taxon>
        <taxon>Mesostigmata</taxon>
        <taxon>Gamasina</taxon>
        <taxon>Phytoseioidea</taxon>
        <taxon>Phytoseiidae</taxon>
        <taxon>Typhlodrominae</taxon>
        <taxon>Galendromus</taxon>
    </lineage>
</organism>
<keyword evidence="1" id="KW-0732">Signal</keyword>
<accession>A0AAJ6VUP8</accession>
<evidence type="ECO:0000256" key="1">
    <source>
        <dbReference type="SAM" id="SignalP"/>
    </source>
</evidence>
<reference evidence="3" key="1">
    <citation type="submission" date="2025-08" db="UniProtKB">
        <authorList>
            <consortium name="RefSeq"/>
        </authorList>
    </citation>
    <scope>IDENTIFICATION</scope>
</reference>
<protein>
    <submittedName>
        <fullName evidence="3">Uncharacterized protein LOC100905459</fullName>
    </submittedName>
</protein>
<dbReference type="KEGG" id="goe:100905459"/>
<dbReference type="RefSeq" id="XP_003738257.1">
    <property type="nucleotide sequence ID" value="XM_003738209.2"/>
</dbReference>